<dbReference type="InterPro" id="IPR015590">
    <property type="entry name" value="Aldehyde_DH_dom"/>
</dbReference>
<feature type="compositionally biased region" description="Polar residues" evidence="2">
    <location>
        <begin position="10"/>
        <end position="22"/>
    </location>
</feature>
<keyword evidence="1" id="KW-0560">Oxidoreductase</keyword>
<dbReference type="SUPFAM" id="SSF53720">
    <property type="entry name" value="ALDH-like"/>
    <property type="match status" value="1"/>
</dbReference>
<dbReference type="EMBL" id="QOIL01000004">
    <property type="protein sequence ID" value="RCG31828.1"/>
    <property type="molecule type" value="Genomic_DNA"/>
</dbReference>
<dbReference type="AlphaFoldDB" id="A0A367FN80"/>
<protein>
    <submittedName>
        <fullName evidence="4">Aldehyde dehydrogenase (NADP(+))</fullName>
    </submittedName>
</protein>
<dbReference type="RefSeq" id="WP_114028398.1">
    <property type="nucleotide sequence ID" value="NZ_QOIL01000004.1"/>
</dbReference>
<evidence type="ECO:0000256" key="1">
    <source>
        <dbReference type="ARBA" id="ARBA00023002"/>
    </source>
</evidence>
<organism evidence="4 5">
    <name type="scientific">Sphaerisporangium album</name>
    <dbReference type="NCBI Taxonomy" id="509200"/>
    <lineage>
        <taxon>Bacteria</taxon>
        <taxon>Bacillati</taxon>
        <taxon>Actinomycetota</taxon>
        <taxon>Actinomycetes</taxon>
        <taxon>Streptosporangiales</taxon>
        <taxon>Streptosporangiaceae</taxon>
        <taxon>Sphaerisporangium</taxon>
    </lineage>
</organism>
<evidence type="ECO:0000259" key="3">
    <source>
        <dbReference type="Pfam" id="PF00171"/>
    </source>
</evidence>
<gene>
    <name evidence="4" type="ORF">DQ384_09885</name>
</gene>
<comment type="caution">
    <text evidence="4">The sequence shown here is derived from an EMBL/GenBank/DDBJ whole genome shotgun (WGS) entry which is preliminary data.</text>
</comment>
<reference evidence="4 5" key="1">
    <citation type="submission" date="2018-06" db="EMBL/GenBank/DDBJ databases">
        <title>Sphaerisporangium craniellae sp. nov., isolated from a marine sponge in the South China Sea.</title>
        <authorList>
            <person name="Li L."/>
        </authorList>
    </citation>
    <scope>NUCLEOTIDE SEQUENCE [LARGE SCALE GENOMIC DNA]</scope>
    <source>
        <strain evidence="4 5">CCTCC AA 208026</strain>
    </source>
</reference>
<name>A0A367FN80_9ACTN</name>
<sequence>MPSHVPGQTAEPTTFRATSPLTGQEGPPIREATSAEVTAAVAAATDAYRVLRTWPPSRLAALLDAVAAALEDRSGEIVASAHQETGLPVPALEGEAVRTTGQLRMFSRLVLTGRPLEATIDHADPGARPPRPDLRRMNVPLGPVAVFGASNFPLAFGVAGGDTASALAAGCPVVVKGHPLHPVTSALCAEAVHAALGDVAAPAGTFALLQGGSHALARRLVAEPGVKAVGFTGSTAGGRALYDLAAARPEPIPVYAEMGSVNPVVITDPALRARGARIGKELAASLLLRTGQLCTSPGLLFVPDGERGDTLVDELRRELTAGGRGPMLSAGMAGALTSALEEACATPGVRLAAGGRRLSDVEVENTLVVADADAFLARPHLREEYFGPASIVVRYGSPARLLSMLDLLPGSLTFTLHAEPGEDLDPVVALAAERAGRIVWNDYPTGVAVTEAMHHGGPYPATSSAAHTSVGSAAIRRFLRPVAYQNTPDSLLPEALREGNPLGLPRLVDSEWTSGGGSASSSRAGAAG</sequence>
<feature type="domain" description="Aldehyde dehydrogenase" evidence="3">
    <location>
        <begin position="13"/>
        <end position="457"/>
    </location>
</feature>
<evidence type="ECO:0000256" key="2">
    <source>
        <dbReference type="SAM" id="MobiDB-lite"/>
    </source>
</evidence>
<dbReference type="InterPro" id="IPR050740">
    <property type="entry name" value="Aldehyde_DH_Superfamily"/>
</dbReference>
<evidence type="ECO:0000313" key="5">
    <source>
        <dbReference type="Proteomes" id="UP000253094"/>
    </source>
</evidence>
<dbReference type="PANTHER" id="PTHR43353:SF3">
    <property type="entry name" value="ALDEHYDE DEHYDROGENASE-RELATED"/>
    <property type="match status" value="1"/>
</dbReference>
<dbReference type="CDD" id="cd07129">
    <property type="entry name" value="ALDH_KGSADH"/>
    <property type="match status" value="1"/>
</dbReference>
<dbReference type="OrthoDB" id="9770537at2"/>
<dbReference type="Gene3D" id="3.40.605.10">
    <property type="entry name" value="Aldehyde Dehydrogenase, Chain A, domain 1"/>
    <property type="match status" value="1"/>
</dbReference>
<dbReference type="InterPro" id="IPR016161">
    <property type="entry name" value="Ald_DH/histidinol_DH"/>
</dbReference>
<dbReference type="Proteomes" id="UP000253094">
    <property type="component" value="Unassembled WGS sequence"/>
</dbReference>
<dbReference type="Pfam" id="PF00171">
    <property type="entry name" value="Aldedh"/>
    <property type="match status" value="1"/>
</dbReference>
<evidence type="ECO:0000313" key="4">
    <source>
        <dbReference type="EMBL" id="RCG31828.1"/>
    </source>
</evidence>
<dbReference type="InterPro" id="IPR016162">
    <property type="entry name" value="Ald_DH_N"/>
</dbReference>
<dbReference type="GO" id="GO:0016620">
    <property type="term" value="F:oxidoreductase activity, acting on the aldehyde or oxo group of donors, NAD or NADP as acceptor"/>
    <property type="evidence" value="ECO:0007669"/>
    <property type="project" value="InterPro"/>
</dbReference>
<feature type="compositionally biased region" description="Low complexity" evidence="2">
    <location>
        <begin position="519"/>
        <end position="528"/>
    </location>
</feature>
<feature type="region of interest" description="Disordered" evidence="2">
    <location>
        <begin position="507"/>
        <end position="528"/>
    </location>
</feature>
<dbReference type="InterPro" id="IPR044151">
    <property type="entry name" value="ALDH_KGSADH"/>
</dbReference>
<accession>A0A367FN80</accession>
<dbReference type="Gene3D" id="3.40.309.10">
    <property type="entry name" value="Aldehyde Dehydrogenase, Chain A, domain 2"/>
    <property type="match status" value="1"/>
</dbReference>
<dbReference type="PANTHER" id="PTHR43353">
    <property type="entry name" value="SUCCINATE-SEMIALDEHYDE DEHYDROGENASE, MITOCHONDRIAL"/>
    <property type="match status" value="1"/>
</dbReference>
<proteinExistence type="predicted"/>
<keyword evidence="5" id="KW-1185">Reference proteome</keyword>
<dbReference type="InterPro" id="IPR016163">
    <property type="entry name" value="Ald_DH_C"/>
</dbReference>
<feature type="region of interest" description="Disordered" evidence="2">
    <location>
        <begin position="1"/>
        <end position="27"/>
    </location>
</feature>